<dbReference type="Proteomes" id="UP001209878">
    <property type="component" value="Unassembled WGS sequence"/>
</dbReference>
<evidence type="ECO:0000313" key="11">
    <source>
        <dbReference type="Proteomes" id="UP001209878"/>
    </source>
</evidence>
<evidence type="ECO:0000256" key="1">
    <source>
        <dbReference type="ARBA" id="ARBA00004389"/>
    </source>
</evidence>
<keyword evidence="5" id="KW-0256">Endoplasmic reticulum</keyword>
<keyword evidence="7 9" id="KW-0472">Membrane</keyword>
<feature type="transmembrane region" description="Helical" evidence="9">
    <location>
        <begin position="56"/>
        <end position="76"/>
    </location>
</feature>
<keyword evidence="4 9" id="KW-0812">Transmembrane</keyword>
<proteinExistence type="inferred from homology"/>
<organism evidence="10 11">
    <name type="scientific">Ridgeia piscesae</name>
    <name type="common">Tubeworm</name>
    <dbReference type="NCBI Taxonomy" id="27915"/>
    <lineage>
        <taxon>Eukaryota</taxon>
        <taxon>Metazoa</taxon>
        <taxon>Spiralia</taxon>
        <taxon>Lophotrochozoa</taxon>
        <taxon>Annelida</taxon>
        <taxon>Polychaeta</taxon>
        <taxon>Sedentaria</taxon>
        <taxon>Canalipalpata</taxon>
        <taxon>Sabellida</taxon>
        <taxon>Siboglinidae</taxon>
        <taxon>Ridgeia</taxon>
    </lineage>
</organism>
<keyword evidence="6 9" id="KW-1133">Transmembrane helix</keyword>
<evidence type="ECO:0000313" key="10">
    <source>
        <dbReference type="EMBL" id="KAK2193015.1"/>
    </source>
</evidence>
<gene>
    <name evidence="10" type="ORF">NP493_18g04040</name>
</gene>
<dbReference type="AlphaFoldDB" id="A0AAD9UKW2"/>
<comment type="similarity">
    <text evidence="2">Belongs to the TRIQK family.</text>
</comment>
<evidence type="ECO:0000256" key="9">
    <source>
        <dbReference type="SAM" id="Phobius"/>
    </source>
</evidence>
<dbReference type="EMBL" id="JAODUO010000018">
    <property type="protein sequence ID" value="KAK2193015.1"/>
    <property type="molecule type" value="Genomic_DNA"/>
</dbReference>
<evidence type="ECO:0000256" key="8">
    <source>
        <dbReference type="SAM" id="MobiDB-lite"/>
    </source>
</evidence>
<dbReference type="GO" id="GO:0005789">
    <property type="term" value="C:endoplasmic reticulum membrane"/>
    <property type="evidence" value="ECO:0007669"/>
    <property type="project" value="UniProtKB-SubCell"/>
</dbReference>
<accession>A0AAD9UKW2</accession>
<evidence type="ECO:0000256" key="2">
    <source>
        <dbReference type="ARBA" id="ARBA00007709"/>
    </source>
</evidence>
<evidence type="ECO:0000256" key="4">
    <source>
        <dbReference type="ARBA" id="ARBA00022692"/>
    </source>
</evidence>
<keyword evidence="11" id="KW-1185">Reference proteome</keyword>
<sequence length="88" mass="10111">MGRKEKSGSTSVSAPPVDQYRKQIGKHQWKTNKEAVKEEKRKSQAKKSTAAVLKDILWMLAAFVVLMFGIYALFYMMTSKELRVDKEL</sequence>
<dbReference type="InterPro" id="IPR024842">
    <property type="entry name" value="TRIQK"/>
</dbReference>
<comment type="caution">
    <text evidence="10">The sequence shown here is derived from an EMBL/GenBank/DDBJ whole genome shotgun (WGS) entry which is preliminary data.</text>
</comment>
<evidence type="ECO:0000256" key="6">
    <source>
        <dbReference type="ARBA" id="ARBA00022989"/>
    </source>
</evidence>
<reference evidence="10" key="1">
    <citation type="journal article" date="2023" name="Mol. Biol. Evol.">
        <title>Third-Generation Sequencing Reveals the Adaptive Role of the Epigenome in Three Deep-Sea Polychaetes.</title>
        <authorList>
            <person name="Perez M."/>
            <person name="Aroh O."/>
            <person name="Sun Y."/>
            <person name="Lan Y."/>
            <person name="Juniper S.K."/>
            <person name="Young C.R."/>
            <person name="Angers B."/>
            <person name="Qian P.Y."/>
        </authorList>
    </citation>
    <scope>NUCLEOTIDE SEQUENCE</scope>
    <source>
        <strain evidence="10">R07B-5</strain>
    </source>
</reference>
<feature type="region of interest" description="Disordered" evidence="8">
    <location>
        <begin position="1"/>
        <end position="48"/>
    </location>
</feature>
<dbReference type="PANTHER" id="PTHR20583:SF1">
    <property type="entry name" value="TRIPLE QXXK_R MOTIF-CONTAINING PROTEIN"/>
    <property type="match status" value="1"/>
</dbReference>
<protein>
    <recommendedName>
        <fullName evidence="3">Triple QxxK/R motif-containing protein</fullName>
    </recommendedName>
</protein>
<evidence type="ECO:0000256" key="5">
    <source>
        <dbReference type="ARBA" id="ARBA00022824"/>
    </source>
</evidence>
<dbReference type="PANTHER" id="PTHR20583">
    <property type="entry name" value="TRIPLE QXXK/R MOTIF-CONTAINING PROTEIN"/>
    <property type="match status" value="1"/>
</dbReference>
<evidence type="ECO:0000256" key="3">
    <source>
        <dbReference type="ARBA" id="ARBA00014257"/>
    </source>
</evidence>
<feature type="compositionally biased region" description="Basic and acidic residues" evidence="8">
    <location>
        <begin position="31"/>
        <end position="42"/>
    </location>
</feature>
<evidence type="ECO:0000256" key="7">
    <source>
        <dbReference type="ARBA" id="ARBA00023136"/>
    </source>
</evidence>
<dbReference type="Pfam" id="PF15168">
    <property type="entry name" value="TRIQK"/>
    <property type="match status" value="1"/>
</dbReference>
<comment type="subcellular location">
    <subcellularLocation>
        <location evidence="1">Endoplasmic reticulum membrane</location>
        <topology evidence="1">Single-pass membrane protein</topology>
    </subcellularLocation>
</comment>
<name>A0AAD9UKW2_RIDPI</name>